<dbReference type="AlphaFoldDB" id="A0A4R4ECU5"/>
<feature type="domain" description="ABC transporter" evidence="4">
    <location>
        <begin position="4"/>
        <end position="240"/>
    </location>
</feature>
<protein>
    <submittedName>
        <fullName evidence="5">ABC transporter ATP-binding protein</fullName>
    </submittedName>
</protein>
<accession>A0A4R4ECU5</accession>
<sequence>MNQLVVENITYSYKNSAAAADKRHVPVLQNISLTVPKGKFVSIIGPSGCGKSTLFQVIGGLIKPDQGQVYIDGQQTTGKKGQISYMPQQPALFPWRTIEDNVILPLEIAGRSKSEARKEAIEWLSKVGLTGYEKAHPSMLSGGMQQRVAFLRALLSEQELMCLDEPFSALDALTRMDMQRWLLEIWEESRRSVLFITHNIEEALLLSDTIYLFSNRPAQVLSQIDVTFERPRSEDLLTTRAFIEMKQMIYEQMKRQQLEQRNKEMNETGR</sequence>
<evidence type="ECO:0000256" key="2">
    <source>
        <dbReference type="ARBA" id="ARBA00022741"/>
    </source>
</evidence>
<dbReference type="PROSITE" id="PS50893">
    <property type="entry name" value="ABC_TRANSPORTER_2"/>
    <property type="match status" value="1"/>
</dbReference>
<dbReference type="Gene3D" id="3.40.50.300">
    <property type="entry name" value="P-loop containing nucleotide triphosphate hydrolases"/>
    <property type="match status" value="1"/>
</dbReference>
<dbReference type="PANTHER" id="PTHR42788:SF2">
    <property type="entry name" value="ABC TRANSPORTER ATP-BINDING PROTEIN"/>
    <property type="match status" value="1"/>
</dbReference>
<dbReference type="PROSITE" id="PS00211">
    <property type="entry name" value="ABC_TRANSPORTER_1"/>
    <property type="match status" value="1"/>
</dbReference>
<dbReference type="SUPFAM" id="SSF52540">
    <property type="entry name" value="P-loop containing nucleoside triphosphate hydrolases"/>
    <property type="match status" value="1"/>
</dbReference>
<dbReference type="InterPro" id="IPR003593">
    <property type="entry name" value="AAA+_ATPase"/>
</dbReference>
<dbReference type="Proteomes" id="UP000295418">
    <property type="component" value="Unassembled WGS sequence"/>
</dbReference>
<keyword evidence="6" id="KW-1185">Reference proteome</keyword>
<proteinExistence type="predicted"/>
<comment type="caution">
    <text evidence="5">The sequence shown here is derived from an EMBL/GenBank/DDBJ whole genome shotgun (WGS) entry which is preliminary data.</text>
</comment>
<dbReference type="RefSeq" id="WP_132417858.1">
    <property type="nucleotide sequence ID" value="NZ_SKFG01000008.1"/>
</dbReference>
<dbReference type="InterPro" id="IPR050166">
    <property type="entry name" value="ABC_transporter_ATP-bind"/>
</dbReference>
<dbReference type="InterPro" id="IPR027417">
    <property type="entry name" value="P-loop_NTPase"/>
</dbReference>
<dbReference type="GO" id="GO:0005524">
    <property type="term" value="F:ATP binding"/>
    <property type="evidence" value="ECO:0007669"/>
    <property type="project" value="UniProtKB-KW"/>
</dbReference>
<dbReference type="Pfam" id="PF00005">
    <property type="entry name" value="ABC_tran"/>
    <property type="match status" value="1"/>
</dbReference>
<dbReference type="EMBL" id="SKFG01000008">
    <property type="protein sequence ID" value="TCZ77774.1"/>
    <property type="molecule type" value="Genomic_DNA"/>
</dbReference>
<evidence type="ECO:0000259" key="4">
    <source>
        <dbReference type="PROSITE" id="PS50893"/>
    </source>
</evidence>
<gene>
    <name evidence="5" type="ORF">E0485_09865</name>
</gene>
<dbReference type="SMART" id="SM00382">
    <property type="entry name" value="AAA"/>
    <property type="match status" value="1"/>
</dbReference>
<dbReference type="InterPro" id="IPR017871">
    <property type="entry name" value="ABC_transporter-like_CS"/>
</dbReference>
<organism evidence="5 6">
    <name type="scientific">Paenibacillus albiflavus</name>
    <dbReference type="NCBI Taxonomy" id="2545760"/>
    <lineage>
        <taxon>Bacteria</taxon>
        <taxon>Bacillati</taxon>
        <taxon>Bacillota</taxon>
        <taxon>Bacilli</taxon>
        <taxon>Bacillales</taxon>
        <taxon>Paenibacillaceae</taxon>
        <taxon>Paenibacillus</taxon>
    </lineage>
</organism>
<evidence type="ECO:0000256" key="3">
    <source>
        <dbReference type="ARBA" id="ARBA00022840"/>
    </source>
</evidence>
<dbReference type="PANTHER" id="PTHR42788">
    <property type="entry name" value="TAURINE IMPORT ATP-BINDING PROTEIN-RELATED"/>
    <property type="match status" value="1"/>
</dbReference>
<evidence type="ECO:0000313" key="6">
    <source>
        <dbReference type="Proteomes" id="UP000295418"/>
    </source>
</evidence>
<dbReference type="CDD" id="cd03293">
    <property type="entry name" value="ABC_NrtD_SsuB_transporters"/>
    <property type="match status" value="1"/>
</dbReference>
<dbReference type="GO" id="GO:0016887">
    <property type="term" value="F:ATP hydrolysis activity"/>
    <property type="evidence" value="ECO:0007669"/>
    <property type="project" value="InterPro"/>
</dbReference>
<keyword evidence="3 5" id="KW-0067">ATP-binding</keyword>
<name>A0A4R4ECU5_9BACL</name>
<evidence type="ECO:0000313" key="5">
    <source>
        <dbReference type="EMBL" id="TCZ77774.1"/>
    </source>
</evidence>
<keyword evidence="2" id="KW-0547">Nucleotide-binding</keyword>
<keyword evidence="1" id="KW-0813">Transport</keyword>
<evidence type="ECO:0000256" key="1">
    <source>
        <dbReference type="ARBA" id="ARBA00022448"/>
    </source>
</evidence>
<dbReference type="OrthoDB" id="18967at2"/>
<reference evidence="5 6" key="1">
    <citation type="submission" date="2019-03" db="EMBL/GenBank/DDBJ databases">
        <authorList>
            <person name="Kim M.K.M."/>
        </authorList>
    </citation>
    <scope>NUCLEOTIDE SEQUENCE [LARGE SCALE GENOMIC DNA]</scope>
    <source>
        <strain evidence="5 6">18JY21-1</strain>
    </source>
</reference>
<dbReference type="InterPro" id="IPR003439">
    <property type="entry name" value="ABC_transporter-like_ATP-bd"/>
</dbReference>